<dbReference type="Proteomes" id="UP000051677">
    <property type="component" value="Unassembled WGS sequence"/>
</dbReference>
<evidence type="ECO:0000256" key="1">
    <source>
        <dbReference type="SAM" id="Phobius"/>
    </source>
</evidence>
<dbReference type="AlphaFoldDB" id="A0A0Q2UI38"/>
<protein>
    <submittedName>
        <fullName evidence="2">Uncharacterized protein</fullName>
    </submittedName>
</protein>
<comment type="caution">
    <text evidence="2">The sequence shown here is derived from an EMBL/GenBank/DDBJ whole genome shotgun (WGS) entry which is preliminary data.</text>
</comment>
<keyword evidence="1" id="KW-0812">Transmembrane</keyword>
<organism evidence="2 3">
    <name type="scientific">Mycobacterium gordonae</name>
    <dbReference type="NCBI Taxonomy" id="1778"/>
    <lineage>
        <taxon>Bacteria</taxon>
        <taxon>Bacillati</taxon>
        <taxon>Actinomycetota</taxon>
        <taxon>Actinomycetes</taxon>
        <taxon>Mycobacteriales</taxon>
        <taxon>Mycobacteriaceae</taxon>
        <taxon>Mycobacterium</taxon>
    </lineage>
</organism>
<gene>
    <name evidence="2" type="ORF">AO501_15545</name>
</gene>
<evidence type="ECO:0000313" key="3">
    <source>
        <dbReference type="Proteomes" id="UP000051677"/>
    </source>
</evidence>
<accession>A0A0Q2UI38</accession>
<keyword evidence="1" id="KW-0472">Membrane</keyword>
<proteinExistence type="predicted"/>
<dbReference type="EMBL" id="LKTM01000024">
    <property type="protein sequence ID" value="KQH80416.1"/>
    <property type="molecule type" value="Genomic_DNA"/>
</dbReference>
<sequence length="83" mass="9278">MTVLIGLALIVALCTGFQLGRRSGSRQPSWRKRTSRVALGRLTASLVVLVVARRMQRMLTAQRALPAFAAVRGRPARRPLRRR</sequence>
<feature type="transmembrane region" description="Helical" evidence="1">
    <location>
        <begin position="38"/>
        <end position="55"/>
    </location>
</feature>
<name>A0A0Q2UI38_MYCGO</name>
<evidence type="ECO:0000313" key="2">
    <source>
        <dbReference type="EMBL" id="KQH80416.1"/>
    </source>
</evidence>
<keyword evidence="1" id="KW-1133">Transmembrane helix</keyword>
<reference evidence="2 3" key="1">
    <citation type="submission" date="2015-10" db="EMBL/GenBank/DDBJ databases">
        <title>Mycobacterium gordonae draft genome assembly.</title>
        <authorList>
            <person name="Ustinova V."/>
            <person name="Smirnova T."/>
            <person name="Blagodatskikh K."/>
            <person name="Varlamov D."/>
            <person name="Larionova E."/>
            <person name="Chernousova L."/>
        </authorList>
    </citation>
    <scope>NUCLEOTIDE SEQUENCE [LARGE SCALE GENOMIC DNA]</scope>
    <source>
        <strain evidence="2 3">CTRI 14-8773</strain>
    </source>
</reference>